<dbReference type="RefSeq" id="WP_238309681.1">
    <property type="nucleotide sequence ID" value="NZ_BPQV01000002.1"/>
</dbReference>
<protein>
    <recommendedName>
        <fullName evidence="5">Plasmid stabilization system</fullName>
    </recommendedName>
</protein>
<dbReference type="InterPro" id="IPR035093">
    <property type="entry name" value="RelE/ParE_toxin_dom_sf"/>
</dbReference>
<proteinExistence type="inferred from homology"/>
<evidence type="ECO:0000313" key="4">
    <source>
        <dbReference type="Proteomes" id="UP001055156"/>
    </source>
</evidence>
<dbReference type="InterPro" id="IPR007712">
    <property type="entry name" value="RelE/ParE_toxin"/>
</dbReference>
<evidence type="ECO:0000313" key="3">
    <source>
        <dbReference type="EMBL" id="GJE25716.1"/>
    </source>
</evidence>
<sequence length="92" mass="10359">MKLRLTRPAAQQLDKVLIYIAQHNPSGARKVQDRVQATMQMLVDHPFAGHATARRGIRRMIVTPYPYAITYSLGADEVIILGVRHTARRPSP</sequence>
<keyword evidence="4" id="KW-1185">Reference proteome</keyword>
<organism evidence="3 4">
    <name type="scientific">Methylobacterium organophilum</name>
    <dbReference type="NCBI Taxonomy" id="410"/>
    <lineage>
        <taxon>Bacteria</taxon>
        <taxon>Pseudomonadati</taxon>
        <taxon>Pseudomonadota</taxon>
        <taxon>Alphaproteobacteria</taxon>
        <taxon>Hyphomicrobiales</taxon>
        <taxon>Methylobacteriaceae</taxon>
        <taxon>Methylobacterium</taxon>
    </lineage>
</organism>
<dbReference type="Gene3D" id="3.30.2310.20">
    <property type="entry name" value="RelE-like"/>
    <property type="match status" value="1"/>
</dbReference>
<dbReference type="EMBL" id="BPQV01000002">
    <property type="protein sequence ID" value="GJE25716.1"/>
    <property type="molecule type" value="Genomic_DNA"/>
</dbReference>
<keyword evidence="2" id="KW-1277">Toxin-antitoxin system</keyword>
<gene>
    <name evidence="3" type="ORF">LKMONMHP_0555</name>
</gene>
<accession>A0ABQ4T640</accession>
<reference evidence="3" key="2">
    <citation type="submission" date="2021-08" db="EMBL/GenBank/DDBJ databases">
        <authorList>
            <person name="Tani A."/>
            <person name="Ola A."/>
            <person name="Ogura Y."/>
            <person name="Katsura K."/>
            <person name="Hayashi T."/>
        </authorList>
    </citation>
    <scope>NUCLEOTIDE SEQUENCE</scope>
    <source>
        <strain evidence="3">NBRC 15689</strain>
    </source>
</reference>
<name>A0ABQ4T640_METOR</name>
<dbReference type="InterPro" id="IPR051803">
    <property type="entry name" value="TA_system_RelE-like_toxin"/>
</dbReference>
<reference evidence="3" key="1">
    <citation type="journal article" date="2021" name="Front. Microbiol.">
        <title>Comprehensive Comparative Genomics and Phenotyping of Methylobacterium Species.</title>
        <authorList>
            <person name="Alessa O."/>
            <person name="Ogura Y."/>
            <person name="Fujitani Y."/>
            <person name="Takami H."/>
            <person name="Hayashi T."/>
            <person name="Sahin N."/>
            <person name="Tani A."/>
        </authorList>
    </citation>
    <scope>NUCLEOTIDE SEQUENCE</scope>
    <source>
        <strain evidence="3">NBRC 15689</strain>
    </source>
</reference>
<evidence type="ECO:0000256" key="1">
    <source>
        <dbReference type="ARBA" id="ARBA00006226"/>
    </source>
</evidence>
<evidence type="ECO:0008006" key="5">
    <source>
        <dbReference type="Google" id="ProtNLM"/>
    </source>
</evidence>
<comment type="similarity">
    <text evidence="1">Belongs to the RelE toxin family.</text>
</comment>
<dbReference type="PANTHER" id="PTHR33755">
    <property type="entry name" value="TOXIN PARE1-RELATED"/>
    <property type="match status" value="1"/>
</dbReference>
<dbReference type="Proteomes" id="UP001055156">
    <property type="component" value="Unassembled WGS sequence"/>
</dbReference>
<comment type="caution">
    <text evidence="3">The sequence shown here is derived from an EMBL/GenBank/DDBJ whole genome shotgun (WGS) entry which is preliminary data.</text>
</comment>
<evidence type="ECO:0000256" key="2">
    <source>
        <dbReference type="ARBA" id="ARBA00022649"/>
    </source>
</evidence>
<dbReference type="Pfam" id="PF05016">
    <property type="entry name" value="ParE_toxin"/>
    <property type="match status" value="1"/>
</dbReference>